<dbReference type="InterPro" id="IPR010067">
    <property type="entry name" value="ABC_SsuA_sub-bd"/>
</dbReference>
<dbReference type="SUPFAM" id="SSF53850">
    <property type="entry name" value="Periplasmic binding protein-like II"/>
    <property type="match status" value="1"/>
</dbReference>
<evidence type="ECO:0000256" key="3">
    <source>
        <dbReference type="ARBA" id="ARBA00010742"/>
    </source>
</evidence>
<feature type="region of interest" description="Disordered" evidence="9">
    <location>
        <begin position="1"/>
        <end position="20"/>
    </location>
</feature>
<evidence type="ECO:0000313" key="11">
    <source>
        <dbReference type="Proteomes" id="UP000477722"/>
    </source>
</evidence>
<proteinExistence type="inferred from homology"/>
<dbReference type="GO" id="GO:0042597">
    <property type="term" value="C:periplasmic space"/>
    <property type="evidence" value="ECO:0007669"/>
    <property type="project" value="UniProtKB-SubCell"/>
</dbReference>
<evidence type="ECO:0000256" key="6">
    <source>
        <dbReference type="ARBA" id="ARBA00022519"/>
    </source>
</evidence>
<keyword evidence="11" id="KW-1185">Reference proteome</keyword>
<dbReference type="Gene3D" id="3.40.190.10">
    <property type="entry name" value="Periplasmic binding protein-like II"/>
    <property type="match status" value="2"/>
</dbReference>
<evidence type="ECO:0000256" key="9">
    <source>
        <dbReference type="SAM" id="MobiDB-lite"/>
    </source>
</evidence>
<comment type="subcellular location">
    <subcellularLocation>
        <location evidence="2">Cell inner membrane</location>
    </subcellularLocation>
    <subcellularLocation>
        <location evidence="1">Periplasm</location>
    </subcellularLocation>
</comment>
<keyword evidence="5" id="KW-1003">Cell membrane</keyword>
<protein>
    <submittedName>
        <fullName evidence="10">Aliphatic sulfonate ABC transporter substrate-binding protein</fullName>
    </submittedName>
</protein>
<dbReference type="Pfam" id="PF13379">
    <property type="entry name" value="NMT1_2"/>
    <property type="match status" value="1"/>
</dbReference>
<dbReference type="AlphaFoldDB" id="A0A6G4WVE5"/>
<reference evidence="10 11" key="1">
    <citation type="submission" date="2020-02" db="EMBL/GenBank/DDBJ databases">
        <title>Whole-genome analyses of novel actinobacteria.</title>
        <authorList>
            <person name="Sahin N."/>
            <person name="Tatar D."/>
        </authorList>
    </citation>
    <scope>NUCLEOTIDE SEQUENCE [LARGE SCALE GENOMIC DNA]</scope>
    <source>
        <strain evidence="10 11">SB3404</strain>
    </source>
</reference>
<dbReference type="GO" id="GO:0005886">
    <property type="term" value="C:plasma membrane"/>
    <property type="evidence" value="ECO:0007669"/>
    <property type="project" value="UniProtKB-SubCell"/>
</dbReference>
<sequence>MAAASPVPDPVPHPGRPRPAAAVCGRAAAERAVPRAPSGRRRRPAVLTALALVPLLLTAGCGYGSRAVDDSGPRAVGGAKVDGLEKIKLGYFPNVTHATPLAGLRDGGEIPEELGGTEVSPRVFDAGPAAIEALNAKAVDMLWVGPSPAINGYAQAHGKNLRIVAGATSGGASLVVNPDRVASLRGLKGKKIATPQLGNTQDVALLHYLAGRGTKIEPETGKGDVPVLRQDTREIPTSFRQGGIDGAWVPEPTASLLVEAGGKRLLNEKELWRGGKFVTTNLVVRQGFLKEHPDAVEAVVRGSVEANAWIRAHPGAAKRAVNAALERDAGRPLPRKVLDAAFAQIDITDDPLPSTLKQQAAHAVDAGLLKKSDLRGIYDLTPLNKVLASAGRTPVHSAELEVNR</sequence>
<evidence type="ECO:0000256" key="4">
    <source>
        <dbReference type="ARBA" id="ARBA00022448"/>
    </source>
</evidence>
<evidence type="ECO:0000256" key="8">
    <source>
        <dbReference type="ARBA" id="ARBA00023136"/>
    </source>
</evidence>
<evidence type="ECO:0000256" key="5">
    <source>
        <dbReference type="ARBA" id="ARBA00022475"/>
    </source>
</evidence>
<name>A0A6G4WVE5_9ACTN</name>
<dbReference type="InterPro" id="IPR044527">
    <property type="entry name" value="NrtA/CpmA_ABC-bd_dom"/>
</dbReference>
<dbReference type="Proteomes" id="UP000477722">
    <property type="component" value="Unassembled WGS sequence"/>
</dbReference>
<keyword evidence="7" id="KW-0732">Signal</keyword>
<keyword evidence="8" id="KW-0472">Membrane</keyword>
<dbReference type="GO" id="GO:0042626">
    <property type="term" value="F:ATPase-coupled transmembrane transporter activity"/>
    <property type="evidence" value="ECO:0007669"/>
    <property type="project" value="InterPro"/>
</dbReference>
<evidence type="ECO:0000256" key="2">
    <source>
        <dbReference type="ARBA" id="ARBA00004533"/>
    </source>
</evidence>
<comment type="similarity">
    <text evidence="3">Belongs to the bacterial solute-binding protein SsuA/TauA family.</text>
</comment>
<comment type="caution">
    <text evidence="10">The sequence shown here is derived from an EMBL/GenBank/DDBJ whole genome shotgun (WGS) entry which is preliminary data.</text>
</comment>
<evidence type="ECO:0000256" key="1">
    <source>
        <dbReference type="ARBA" id="ARBA00004418"/>
    </source>
</evidence>
<keyword evidence="4" id="KW-0813">Transport</keyword>
<evidence type="ECO:0000313" key="10">
    <source>
        <dbReference type="EMBL" id="NGO68822.1"/>
    </source>
</evidence>
<keyword evidence="6" id="KW-0997">Cell inner membrane</keyword>
<organism evidence="10 11">
    <name type="scientific">Streptomyces boncukensis</name>
    <dbReference type="NCBI Taxonomy" id="2711219"/>
    <lineage>
        <taxon>Bacteria</taxon>
        <taxon>Bacillati</taxon>
        <taxon>Actinomycetota</taxon>
        <taxon>Actinomycetes</taxon>
        <taxon>Kitasatosporales</taxon>
        <taxon>Streptomycetaceae</taxon>
        <taxon>Streptomyces</taxon>
    </lineage>
</organism>
<dbReference type="RefSeq" id="WP_165298520.1">
    <property type="nucleotide sequence ID" value="NZ_JAAKZZ010000080.1"/>
</dbReference>
<gene>
    <name evidence="10" type="ORF">G5C65_10735</name>
</gene>
<dbReference type="CDD" id="cd13553">
    <property type="entry name" value="PBP2_NrtA_CpmA_like"/>
    <property type="match status" value="1"/>
</dbReference>
<evidence type="ECO:0000256" key="7">
    <source>
        <dbReference type="ARBA" id="ARBA00022729"/>
    </source>
</evidence>
<dbReference type="PANTHER" id="PTHR30024">
    <property type="entry name" value="ALIPHATIC SULFONATES-BINDING PROTEIN-RELATED"/>
    <property type="match status" value="1"/>
</dbReference>
<dbReference type="NCBIfam" id="TIGR01728">
    <property type="entry name" value="SsuA_fam"/>
    <property type="match status" value="1"/>
</dbReference>
<accession>A0A6G4WVE5</accession>
<dbReference type="EMBL" id="JAAKZZ010000080">
    <property type="protein sequence ID" value="NGO68822.1"/>
    <property type="molecule type" value="Genomic_DNA"/>
</dbReference>
<dbReference type="PANTHER" id="PTHR30024:SF47">
    <property type="entry name" value="TAURINE-BINDING PERIPLASMIC PROTEIN"/>
    <property type="match status" value="1"/>
</dbReference>